<evidence type="ECO:0000313" key="2">
    <source>
        <dbReference type="Proteomes" id="UP000184501"/>
    </source>
</evidence>
<dbReference type="EMBL" id="FQVN01000002">
    <property type="protein sequence ID" value="SHF16914.1"/>
    <property type="molecule type" value="Genomic_DNA"/>
</dbReference>
<name>A0A1M4ZFT4_STRHI</name>
<reference evidence="1 2" key="1">
    <citation type="submission" date="2016-11" db="EMBL/GenBank/DDBJ databases">
        <authorList>
            <person name="Jaros S."/>
            <person name="Januszkiewicz K."/>
            <person name="Wedrychowicz H."/>
        </authorList>
    </citation>
    <scope>NUCLEOTIDE SEQUENCE [LARGE SCALE GENOMIC DNA]</scope>
    <source>
        <strain evidence="1 2">DSM 44523</strain>
    </source>
</reference>
<protein>
    <submittedName>
        <fullName evidence="1">Immunity protein Imm1</fullName>
    </submittedName>
</protein>
<dbReference type="Pfam" id="PF14430">
    <property type="entry name" value="Imm1"/>
    <property type="match status" value="1"/>
</dbReference>
<dbReference type="AlphaFoldDB" id="A0A1M4ZFT4"/>
<sequence length="156" mass="17818">MTYALDVYYYRHDDADSDEPTIVRTRAELDSLIDYIASHEQPNPPVLYARERPRRGRRQRPDHQLTFDLSAAADVGALAYLGEDPDEPGENATGAWVTHTELPVGDAPPLYLDKHVPYQFPTSSALPLERVRAALHEFMTTGQRPRCVQWQDWVRS</sequence>
<evidence type="ECO:0000313" key="1">
    <source>
        <dbReference type="EMBL" id="SHF16914.1"/>
    </source>
</evidence>
<proteinExistence type="predicted"/>
<gene>
    <name evidence="1" type="ORF">SAMN05444320_102724</name>
</gene>
<dbReference type="RefSeq" id="WP_073480901.1">
    <property type="nucleotide sequence ID" value="NZ_FQVN01000002.1"/>
</dbReference>
<organism evidence="1 2">
    <name type="scientific">Streptoalloteichus hindustanus</name>
    <dbReference type="NCBI Taxonomy" id="2017"/>
    <lineage>
        <taxon>Bacteria</taxon>
        <taxon>Bacillati</taxon>
        <taxon>Actinomycetota</taxon>
        <taxon>Actinomycetes</taxon>
        <taxon>Pseudonocardiales</taxon>
        <taxon>Pseudonocardiaceae</taxon>
        <taxon>Streptoalloteichus</taxon>
    </lineage>
</organism>
<keyword evidence="2" id="KW-1185">Reference proteome</keyword>
<dbReference type="OrthoDB" id="3555686at2"/>
<dbReference type="InterPro" id="IPR025680">
    <property type="entry name" value="DddI"/>
</dbReference>
<dbReference type="Proteomes" id="UP000184501">
    <property type="component" value="Unassembled WGS sequence"/>
</dbReference>
<accession>A0A1M4ZFT4</accession>